<organism evidence="1 2">
    <name type="scientific">Phaseolus coccineus</name>
    <name type="common">Scarlet runner bean</name>
    <name type="synonym">Phaseolus multiflorus</name>
    <dbReference type="NCBI Taxonomy" id="3886"/>
    <lineage>
        <taxon>Eukaryota</taxon>
        <taxon>Viridiplantae</taxon>
        <taxon>Streptophyta</taxon>
        <taxon>Embryophyta</taxon>
        <taxon>Tracheophyta</taxon>
        <taxon>Spermatophyta</taxon>
        <taxon>Magnoliopsida</taxon>
        <taxon>eudicotyledons</taxon>
        <taxon>Gunneridae</taxon>
        <taxon>Pentapetalae</taxon>
        <taxon>rosids</taxon>
        <taxon>fabids</taxon>
        <taxon>Fabales</taxon>
        <taxon>Fabaceae</taxon>
        <taxon>Papilionoideae</taxon>
        <taxon>50 kb inversion clade</taxon>
        <taxon>NPAAA clade</taxon>
        <taxon>indigoferoid/millettioid clade</taxon>
        <taxon>Phaseoleae</taxon>
        <taxon>Phaseolus</taxon>
    </lineage>
</organism>
<reference evidence="1 2" key="1">
    <citation type="submission" date="2024-01" db="EMBL/GenBank/DDBJ databases">
        <title>The genomes of 5 underutilized Papilionoideae crops provide insights into root nodulation and disease resistanc.</title>
        <authorList>
            <person name="Jiang F."/>
        </authorList>
    </citation>
    <scope>NUCLEOTIDE SEQUENCE [LARGE SCALE GENOMIC DNA]</scope>
    <source>
        <strain evidence="1">JINMINGXINNONG_FW02</strain>
        <tissue evidence="1">Leaves</tissue>
    </source>
</reference>
<evidence type="ECO:0000313" key="2">
    <source>
        <dbReference type="Proteomes" id="UP001374584"/>
    </source>
</evidence>
<name>A0AAN9R243_PHACN</name>
<proteinExistence type="predicted"/>
<gene>
    <name evidence="1" type="ORF">VNO80_14669</name>
</gene>
<dbReference type="EMBL" id="JAYMYR010000006">
    <property type="protein sequence ID" value="KAK7355414.1"/>
    <property type="molecule type" value="Genomic_DNA"/>
</dbReference>
<accession>A0AAN9R243</accession>
<dbReference type="Proteomes" id="UP001374584">
    <property type="component" value="Unassembled WGS sequence"/>
</dbReference>
<sequence>MNEDWVPNERRWDKICPIREDRKRLDCVFSMTPRQNSPQFPGSANHQIDSLTCKCRNLKFYFTGAKMLFGLVQEFLNMKKDTGWGGEESACHLLVYFREEMENKTK</sequence>
<keyword evidence="2" id="KW-1185">Reference proteome</keyword>
<protein>
    <submittedName>
        <fullName evidence="1">Uncharacterized protein</fullName>
    </submittedName>
</protein>
<dbReference type="AlphaFoldDB" id="A0AAN9R243"/>
<comment type="caution">
    <text evidence="1">The sequence shown here is derived from an EMBL/GenBank/DDBJ whole genome shotgun (WGS) entry which is preliminary data.</text>
</comment>
<evidence type="ECO:0000313" key="1">
    <source>
        <dbReference type="EMBL" id="KAK7355414.1"/>
    </source>
</evidence>